<dbReference type="CDD" id="cd09019">
    <property type="entry name" value="galactose_mutarotase_like"/>
    <property type="match status" value="1"/>
</dbReference>
<evidence type="ECO:0000256" key="2">
    <source>
        <dbReference type="ARBA" id="ARBA00004947"/>
    </source>
</evidence>
<evidence type="ECO:0000256" key="6">
    <source>
        <dbReference type="ARBA" id="ARBA00023277"/>
    </source>
</evidence>
<dbReference type="EMBL" id="JAWJWE010000001">
    <property type="protein sequence ID" value="KAK6644967.1"/>
    <property type="molecule type" value="Genomic_DNA"/>
</dbReference>
<dbReference type="InterPro" id="IPR011013">
    <property type="entry name" value="Gal_mutarotase_sf_dom"/>
</dbReference>
<comment type="catalytic activity">
    <reaction evidence="1">
        <text>alpha-D-galactose = beta-D-galactose</text>
        <dbReference type="Rhea" id="RHEA:28675"/>
        <dbReference type="ChEBI" id="CHEBI:27667"/>
        <dbReference type="ChEBI" id="CHEBI:28061"/>
        <dbReference type="EC" id="5.1.3.3"/>
    </reaction>
    <physiologicalReaction direction="right-to-left" evidence="1">
        <dbReference type="Rhea" id="RHEA:28677"/>
    </physiologicalReaction>
</comment>
<dbReference type="Pfam" id="PF01263">
    <property type="entry name" value="Aldose_epim"/>
    <property type="match status" value="1"/>
</dbReference>
<keyword evidence="5" id="KW-0413">Isomerase</keyword>
<organism evidence="10 11">
    <name type="scientific">Polyplax serrata</name>
    <name type="common">Common mouse louse</name>
    <dbReference type="NCBI Taxonomy" id="468196"/>
    <lineage>
        <taxon>Eukaryota</taxon>
        <taxon>Metazoa</taxon>
        <taxon>Ecdysozoa</taxon>
        <taxon>Arthropoda</taxon>
        <taxon>Hexapoda</taxon>
        <taxon>Insecta</taxon>
        <taxon>Pterygota</taxon>
        <taxon>Neoptera</taxon>
        <taxon>Paraneoptera</taxon>
        <taxon>Psocodea</taxon>
        <taxon>Troctomorpha</taxon>
        <taxon>Phthiraptera</taxon>
        <taxon>Anoplura</taxon>
        <taxon>Polyplacidae</taxon>
        <taxon>Polyplax</taxon>
    </lineage>
</organism>
<dbReference type="InterPro" id="IPR047215">
    <property type="entry name" value="Galactose_mutarotase-like"/>
</dbReference>
<evidence type="ECO:0000256" key="8">
    <source>
        <dbReference type="ARBA" id="ARBA00045743"/>
    </source>
</evidence>
<proteinExistence type="inferred from homology"/>
<evidence type="ECO:0000313" key="11">
    <source>
        <dbReference type="Proteomes" id="UP001372834"/>
    </source>
</evidence>
<dbReference type="GO" id="GO:0030246">
    <property type="term" value="F:carbohydrate binding"/>
    <property type="evidence" value="ECO:0007669"/>
    <property type="project" value="InterPro"/>
</dbReference>
<evidence type="ECO:0000256" key="1">
    <source>
        <dbReference type="ARBA" id="ARBA00001712"/>
    </source>
</evidence>
<evidence type="ECO:0000256" key="9">
    <source>
        <dbReference type="SAM" id="MobiDB-lite"/>
    </source>
</evidence>
<protein>
    <recommendedName>
        <fullName evidence="4">Galactose mutarotase</fullName>
    </recommendedName>
    <alternativeName>
        <fullName evidence="7">Aldose 1-epimerase</fullName>
    </alternativeName>
</protein>
<dbReference type="AlphaFoldDB" id="A0AAN8XTK3"/>
<evidence type="ECO:0000256" key="5">
    <source>
        <dbReference type="ARBA" id="ARBA00023235"/>
    </source>
</evidence>
<evidence type="ECO:0000256" key="4">
    <source>
        <dbReference type="ARBA" id="ARBA00021023"/>
    </source>
</evidence>
<evidence type="ECO:0000256" key="7">
    <source>
        <dbReference type="ARBA" id="ARBA00032729"/>
    </source>
</evidence>
<name>A0AAN8XTK3_POLSC</name>
<evidence type="ECO:0000256" key="3">
    <source>
        <dbReference type="ARBA" id="ARBA00006206"/>
    </source>
</evidence>
<comment type="caution">
    <text evidence="10">The sequence shown here is derived from an EMBL/GenBank/DDBJ whole genome shotgun (WGS) entry which is preliminary data.</text>
</comment>
<dbReference type="SUPFAM" id="SSF74650">
    <property type="entry name" value="Galactose mutarotase-like"/>
    <property type="match status" value="1"/>
</dbReference>
<gene>
    <name evidence="10" type="ORF">RUM43_001243</name>
</gene>
<accession>A0AAN8XTK3</accession>
<comment type="function">
    <text evidence="8">Mutarotase that catalyzes the interconversion of beta-D-galactose and alpha-D-galactose during galactose metabolism. Beta-D-galactose is metabolized in the liver into glucose 1-phosphate, the primary metabolic fuel, by the action of four enzymes that constitute the Leloir pathway: GALM, GALK1 (galactokinase), GALT (galactose-1-phosphate uridylyltransferase) and GALE (UDP-galactose-4'-epimerase). Involved in the maintenance of the equilibrium between the beta- and alpha-anomers of galactose, therefore ensuring a sufficient supply of the alpha-anomer for GALK1. Also active on D-glucose although shows a preference for galactose over glucose.</text>
</comment>
<feature type="region of interest" description="Disordered" evidence="9">
    <location>
        <begin position="432"/>
        <end position="472"/>
    </location>
</feature>
<dbReference type="PANTHER" id="PTHR10091:SF0">
    <property type="entry name" value="GALACTOSE MUTAROTASE"/>
    <property type="match status" value="1"/>
</dbReference>
<dbReference type="InterPro" id="IPR014718">
    <property type="entry name" value="GH-type_carb-bd"/>
</dbReference>
<keyword evidence="6" id="KW-0119">Carbohydrate metabolism</keyword>
<dbReference type="PANTHER" id="PTHR10091">
    <property type="entry name" value="ALDOSE-1-EPIMERASE"/>
    <property type="match status" value="1"/>
</dbReference>
<dbReference type="GO" id="GO:0004034">
    <property type="term" value="F:aldose 1-epimerase activity"/>
    <property type="evidence" value="ECO:0007669"/>
    <property type="project" value="UniProtKB-EC"/>
</dbReference>
<dbReference type="InterPro" id="IPR008183">
    <property type="entry name" value="Aldose_1/G6P_1-epimerase"/>
</dbReference>
<dbReference type="GO" id="GO:0033499">
    <property type="term" value="P:galactose catabolic process via UDP-galactose, Leloir pathway"/>
    <property type="evidence" value="ECO:0007669"/>
    <property type="project" value="TreeGrafter"/>
</dbReference>
<dbReference type="GO" id="GO:0006006">
    <property type="term" value="P:glucose metabolic process"/>
    <property type="evidence" value="ECO:0007669"/>
    <property type="project" value="TreeGrafter"/>
</dbReference>
<sequence length="472" mass="53125">MEQGDYVPCPEPPKPFVDIVEDGFGFITKEDGTREIVRRYTFTNQDNLSVQVISYGATITSIKCPDKNGNIDDVVLGFDNLDGYLSPSNPYMGATIGRVANRIAKGHFKIGEYDYQLSTNIGQHHLHGGFKGFDKVNWKSEIQEKKVVMTYMSKDGEEGYPGEVLTCLLFEMTTTSDFIIEMKATSSKPTPINLTSHSYFNLAGHAKGAGGLYQHLVSINADKYCHTDEDFIPTGMLKNVVNTLWDLRIAKKLAGVLNHVPYGGYDQNMCIHKTSSECMSFIARVYHPDTGRSLEVYSNQPGVQFYTANHFPTRPSALGPVDGEKENILEESCLVQRCPYCNQLIKDPDFENQKEENLCSGEEGSENNEQEIFRLIGKGGVEYFKHAAFCLMTQKFPDSVHRKNFPNSILRPGEVYHHIVKYKFGIFVETIPEPEEEEPVTESESEDEDEVHAGEEVEEDDLLSTKLEENGR</sequence>
<reference evidence="10 11" key="1">
    <citation type="submission" date="2023-10" db="EMBL/GenBank/DDBJ databases">
        <title>Genomes of two closely related lineages of the louse Polyplax serrata with different host specificities.</title>
        <authorList>
            <person name="Martinu J."/>
            <person name="Tarabai H."/>
            <person name="Stefka J."/>
            <person name="Hypsa V."/>
        </authorList>
    </citation>
    <scope>NUCLEOTIDE SEQUENCE [LARGE SCALE GENOMIC DNA]</scope>
    <source>
        <strain evidence="10">HR10_N</strain>
    </source>
</reference>
<comment type="similarity">
    <text evidence="3">Belongs to the aldose epimerase family.</text>
</comment>
<dbReference type="Gene3D" id="2.70.98.10">
    <property type="match status" value="1"/>
</dbReference>
<comment type="pathway">
    <text evidence="2">Carbohydrate metabolism; galactose metabolism.</text>
</comment>
<dbReference type="Proteomes" id="UP001372834">
    <property type="component" value="Unassembled WGS sequence"/>
</dbReference>
<evidence type="ECO:0000313" key="10">
    <source>
        <dbReference type="EMBL" id="KAK6644967.1"/>
    </source>
</evidence>
<feature type="compositionally biased region" description="Acidic residues" evidence="9">
    <location>
        <begin position="432"/>
        <end position="462"/>
    </location>
</feature>